<feature type="domain" description="AB hydrolase-1" evidence="1">
    <location>
        <begin position="14"/>
        <end position="119"/>
    </location>
</feature>
<reference evidence="2 3" key="1">
    <citation type="journal article" date="2015" name="Stand. Genomic Sci.">
        <title>Genomic Encyclopedia of Bacterial and Archaeal Type Strains, Phase III: the genomes of soil and plant-associated and newly described type strains.</title>
        <authorList>
            <person name="Whitman W.B."/>
            <person name="Woyke T."/>
            <person name="Klenk H.P."/>
            <person name="Zhou Y."/>
            <person name="Lilburn T.G."/>
            <person name="Beck B.J."/>
            <person name="De Vos P."/>
            <person name="Vandamme P."/>
            <person name="Eisen J.A."/>
            <person name="Garrity G."/>
            <person name="Hugenholtz P."/>
            <person name="Kyrpides N.C."/>
        </authorList>
    </citation>
    <scope>NUCLEOTIDE SEQUENCE [LARGE SCALE GENOMIC DNA]</scope>
    <source>
        <strain evidence="2 3">CV53</strain>
    </source>
</reference>
<dbReference type="PANTHER" id="PTHR43798">
    <property type="entry name" value="MONOACYLGLYCEROL LIPASE"/>
    <property type="match status" value="1"/>
</dbReference>
<dbReference type="AlphaFoldDB" id="A0A4V2RDL0"/>
<evidence type="ECO:0000313" key="3">
    <source>
        <dbReference type="Proteomes" id="UP000295689"/>
    </source>
</evidence>
<keyword evidence="3" id="KW-1185">Reference proteome</keyword>
<dbReference type="InterPro" id="IPR029058">
    <property type="entry name" value="AB_hydrolase_fold"/>
</dbReference>
<dbReference type="InterPro" id="IPR050266">
    <property type="entry name" value="AB_hydrolase_sf"/>
</dbReference>
<dbReference type="Pfam" id="PF00561">
    <property type="entry name" value="Abhydrolase_1"/>
    <property type="match status" value="1"/>
</dbReference>
<dbReference type="RefSeq" id="WP_132006765.1">
    <property type="nucleotide sequence ID" value="NZ_JABUHM010000004.1"/>
</dbReference>
<name>A0A4V2RDL0_9BACI</name>
<evidence type="ECO:0000259" key="1">
    <source>
        <dbReference type="Pfam" id="PF00561"/>
    </source>
</evidence>
<accession>A0A4V2RDL0</accession>
<proteinExistence type="predicted"/>
<dbReference type="InterPro" id="IPR000073">
    <property type="entry name" value="AB_hydrolase_1"/>
</dbReference>
<dbReference type="EMBL" id="SLVV01000006">
    <property type="protein sequence ID" value="TCN25190.1"/>
    <property type="molecule type" value="Genomic_DNA"/>
</dbReference>
<organism evidence="2 3">
    <name type="scientific">Mesobacillus foraminis</name>
    <dbReference type="NCBI Taxonomy" id="279826"/>
    <lineage>
        <taxon>Bacteria</taxon>
        <taxon>Bacillati</taxon>
        <taxon>Bacillota</taxon>
        <taxon>Bacilli</taxon>
        <taxon>Bacillales</taxon>
        <taxon>Bacillaceae</taxon>
        <taxon>Mesobacillus</taxon>
    </lineage>
</organism>
<comment type="caution">
    <text evidence="2">The sequence shown here is derived from an EMBL/GenBank/DDBJ whole genome shotgun (WGS) entry which is preliminary data.</text>
</comment>
<sequence length="257" mass="28906">MSIDCEEYGDKSAPVIVFLHGGGVSGWMWDKQVAYFSNYHCIVPNIKINGNGKPFSISGYAEDLISFLKGKVNERKITLVGFSLGAQIVIEILSLAPNLIKKAIINSALVKPMPITKLLIGPTIKLTSWLPKNKRFSKLQAKELYIGEGYFEQYYKETKKMKSKSIVKMLHENLSYSLPSKFCHSKGKILATVGEKEKQIMKESLYRILESNPCTKGVIIPHIGHGFPFAFPQLFNQTVEAWILDRPLPGELKIINE</sequence>
<gene>
    <name evidence="2" type="ORF">EV146_106394</name>
</gene>
<dbReference type="Proteomes" id="UP000295689">
    <property type="component" value="Unassembled WGS sequence"/>
</dbReference>
<dbReference type="SUPFAM" id="SSF53474">
    <property type="entry name" value="alpha/beta-Hydrolases"/>
    <property type="match status" value="1"/>
</dbReference>
<protein>
    <submittedName>
        <fullName evidence="2">Pimeloyl-ACP methyl ester carboxylesterase</fullName>
    </submittedName>
</protein>
<evidence type="ECO:0000313" key="2">
    <source>
        <dbReference type="EMBL" id="TCN25190.1"/>
    </source>
</evidence>
<dbReference type="Gene3D" id="3.40.50.1820">
    <property type="entry name" value="alpha/beta hydrolase"/>
    <property type="match status" value="1"/>
</dbReference>